<dbReference type="PANTHER" id="PTHR46300">
    <property type="entry name" value="P450, PUTATIVE (EUROFUNG)-RELATED-RELATED"/>
    <property type="match status" value="1"/>
</dbReference>
<evidence type="ECO:0000256" key="10">
    <source>
        <dbReference type="RuleBase" id="RU000461"/>
    </source>
</evidence>
<keyword evidence="7 9" id="KW-0408">Iron</keyword>
<dbReference type="Pfam" id="PF00067">
    <property type="entry name" value="p450"/>
    <property type="match status" value="1"/>
</dbReference>
<evidence type="ECO:0000256" key="8">
    <source>
        <dbReference type="ARBA" id="ARBA00023033"/>
    </source>
</evidence>
<feature type="transmembrane region" description="Helical" evidence="11">
    <location>
        <begin position="36"/>
        <end position="55"/>
    </location>
</feature>
<dbReference type="InterPro" id="IPR017972">
    <property type="entry name" value="Cyt_P450_CS"/>
</dbReference>
<comment type="similarity">
    <text evidence="3 10">Belongs to the cytochrome P450 family.</text>
</comment>
<dbReference type="OrthoDB" id="2789670at2759"/>
<sequence>MEPDLTTLYDWATLELSISVIFCLYVAVHAYNQWRFALPGPIALPFIGNIFLMPFHKPWLTFTSWNVKYGDIIHLHGLRQSIIVLNSKQTIDEFLEKRGNIYSHRPRYTVVGEMMGLDRGMPLLPYNYQWRLQRKLAKKALSSLEVKKYHTTQTQLAALMCHSFITDPLHFRDHVRLAAGRIIMSITYGIPVSDAQHEYITHAERTMEMISQATMPGAYMADIFPFLKHLPSWLPFTSFRAEAQRGRAMIEHLVEQPFANVVEGMLGGKACPSFTSDLLSGPEASTDAYRHAIKWAAGSMYGAGGESTYATILVFIVCMAQNISVQEKAQKELDQVIGSDRLPTIEDRERLPYVEVVIKEVLRWRPALPLGIPRRLDCEDSYAGSRITPNSIVIPNVWAIAMTVNQNYPASDFVPERFLEEHPPIDPSLYAFGFGRRICPGKLLAENSLFLLVASILYSCTISPPMSIGETGNKLNVKFTTGLVSYPLPFDCSIQPRSLERSDVIQRIATEGGFAI</sequence>
<dbReference type="InterPro" id="IPR001128">
    <property type="entry name" value="Cyt_P450"/>
</dbReference>
<protein>
    <submittedName>
        <fullName evidence="12">Cytochrome P450</fullName>
    </submittedName>
</protein>
<keyword evidence="13" id="KW-1185">Reference proteome</keyword>
<dbReference type="Proteomes" id="UP000772434">
    <property type="component" value="Unassembled WGS sequence"/>
</dbReference>
<keyword evidence="8 10" id="KW-0503">Monooxygenase</keyword>
<keyword evidence="5 9" id="KW-0479">Metal-binding</keyword>
<dbReference type="InterPro" id="IPR002401">
    <property type="entry name" value="Cyt_P450_E_grp-I"/>
</dbReference>
<evidence type="ECO:0000256" key="3">
    <source>
        <dbReference type="ARBA" id="ARBA00010617"/>
    </source>
</evidence>
<evidence type="ECO:0000313" key="13">
    <source>
        <dbReference type="Proteomes" id="UP000772434"/>
    </source>
</evidence>
<evidence type="ECO:0000256" key="9">
    <source>
        <dbReference type="PIRSR" id="PIRSR602401-1"/>
    </source>
</evidence>
<dbReference type="PRINTS" id="PR00463">
    <property type="entry name" value="EP450I"/>
</dbReference>
<keyword evidence="4 9" id="KW-0349">Heme</keyword>
<dbReference type="AlphaFoldDB" id="A0A9P5P7L5"/>
<dbReference type="GO" id="GO:0005506">
    <property type="term" value="F:iron ion binding"/>
    <property type="evidence" value="ECO:0007669"/>
    <property type="project" value="InterPro"/>
</dbReference>
<evidence type="ECO:0000256" key="5">
    <source>
        <dbReference type="ARBA" id="ARBA00022723"/>
    </source>
</evidence>
<evidence type="ECO:0000256" key="1">
    <source>
        <dbReference type="ARBA" id="ARBA00001971"/>
    </source>
</evidence>
<dbReference type="Gene3D" id="1.10.630.10">
    <property type="entry name" value="Cytochrome P450"/>
    <property type="match status" value="1"/>
</dbReference>
<feature type="binding site" description="axial binding residue" evidence="9">
    <location>
        <position position="439"/>
    </location>
    <ligand>
        <name>heme</name>
        <dbReference type="ChEBI" id="CHEBI:30413"/>
    </ligand>
    <ligandPart>
        <name>Fe</name>
        <dbReference type="ChEBI" id="CHEBI:18248"/>
    </ligandPart>
</feature>
<accession>A0A9P5P7L5</accession>
<comment type="cofactor">
    <cofactor evidence="1 9">
        <name>heme</name>
        <dbReference type="ChEBI" id="CHEBI:30413"/>
    </cofactor>
</comment>
<feature type="transmembrane region" description="Helical" evidence="11">
    <location>
        <begin position="12"/>
        <end position="30"/>
    </location>
</feature>
<evidence type="ECO:0000256" key="11">
    <source>
        <dbReference type="SAM" id="Phobius"/>
    </source>
</evidence>
<dbReference type="EMBL" id="JADNRY010000379">
    <property type="protein sequence ID" value="KAF9058453.1"/>
    <property type="molecule type" value="Genomic_DNA"/>
</dbReference>
<reference evidence="12" key="1">
    <citation type="submission" date="2020-11" db="EMBL/GenBank/DDBJ databases">
        <authorList>
            <consortium name="DOE Joint Genome Institute"/>
            <person name="Ahrendt S."/>
            <person name="Riley R."/>
            <person name="Andreopoulos W."/>
            <person name="Labutti K."/>
            <person name="Pangilinan J."/>
            <person name="Ruiz-Duenas F.J."/>
            <person name="Barrasa J.M."/>
            <person name="Sanchez-Garcia M."/>
            <person name="Camarero S."/>
            <person name="Miyauchi S."/>
            <person name="Serrano A."/>
            <person name="Linde D."/>
            <person name="Babiker R."/>
            <person name="Drula E."/>
            <person name="Ayuso-Fernandez I."/>
            <person name="Pacheco R."/>
            <person name="Padilla G."/>
            <person name="Ferreira P."/>
            <person name="Barriuso J."/>
            <person name="Kellner H."/>
            <person name="Castanera R."/>
            <person name="Alfaro M."/>
            <person name="Ramirez L."/>
            <person name="Pisabarro A.G."/>
            <person name="Kuo A."/>
            <person name="Tritt A."/>
            <person name="Lipzen A."/>
            <person name="He G."/>
            <person name="Yan M."/>
            <person name="Ng V."/>
            <person name="Cullen D."/>
            <person name="Martin F."/>
            <person name="Rosso M.-N."/>
            <person name="Henrissat B."/>
            <person name="Hibbett D."/>
            <person name="Martinez A.T."/>
            <person name="Grigoriev I.V."/>
        </authorList>
    </citation>
    <scope>NUCLEOTIDE SEQUENCE</scope>
    <source>
        <strain evidence="12">AH 40177</strain>
    </source>
</reference>
<dbReference type="InterPro" id="IPR036396">
    <property type="entry name" value="Cyt_P450_sf"/>
</dbReference>
<organism evidence="12 13">
    <name type="scientific">Rhodocollybia butyracea</name>
    <dbReference type="NCBI Taxonomy" id="206335"/>
    <lineage>
        <taxon>Eukaryota</taxon>
        <taxon>Fungi</taxon>
        <taxon>Dikarya</taxon>
        <taxon>Basidiomycota</taxon>
        <taxon>Agaricomycotina</taxon>
        <taxon>Agaricomycetes</taxon>
        <taxon>Agaricomycetidae</taxon>
        <taxon>Agaricales</taxon>
        <taxon>Marasmiineae</taxon>
        <taxon>Omphalotaceae</taxon>
        <taxon>Rhodocollybia</taxon>
    </lineage>
</organism>
<evidence type="ECO:0000256" key="7">
    <source>
        <dbReference type="ARBA" id="ARBA00023004"/>
    </source>
</evidence>
<keyword evidence="11" id="KW-0812">Transmembrane</keyword>
<evidence type="ECO:0000256" key="6">
    <source>
        <dbReference type="ARBA" id="ARBA00023002"/>
    </source>
</evidence>
<proteinExistence type="inferred from homology"/>
<dbReference type="GO" id="GO:0016705">
    <property type="term" value="F:oxidoreductase activity, acting on paired donors, with incorporation or reduction of molecular oxygen"/>
    <property type="evidence" value="ECO:0007669"/>
    <property type="project" value="InterPro"/>
</dbReference>
<keyword evidence="11" id="KW-0472">Membrane</keyword>
<dbReference type="PROSITE" id="PS00086">
    <property type="entry name" value="CYTOCHROME_P450"/>
    <property type="match status" value="1"/>
</dbReference>
<comment type="caution">
    <text evidence="12">The sequence shown here is derived from an EMBL/GenBank/DDBJ whole genome shotgun (WGS) entry which is preliminary data.</text>
</comment>
<dbReference type="InterPro" id="IPR050364">
    <property type="entry name" value="Cytochrome_P450_fung"/>
</dbReference>
<evidence type="ECO:0000256" key="4">
    <source>
        <dbReference type="ARBA" id="ARBA00022617"/>
    </source>
</evidence>
<dbReference type="PRINTS" id="PR00385">
    <property type="entry name" value="P450"/>
</dbReference>
<dbReference type="SUPFAM" id="SSF48264">
    <property type="entry name" value="Cytochrome P450"/>
    <property type="match status" value="1"/>
</dbReference>
<dbReference type="GO" id="GO:0020037">
    <property type="term" value="F:heme binding"/>
    <property type="evidence" value="ECO:0007669"/>
    <property type="project" value="InterPro"/>
</dbReference>
<name>A0A9P5P7L5_9AGAR</name>
<keyword evidence="6 10" id="KW-0560">Oxidoreductase</keyword>
<dbReference type="PANTHER" id="PTHR46300:SF7">
    <property type="entry name" value="P450, PUTATIVE (EUROFUNG)-RELATED"/>
    <property type="match status" value="1"/>
</dbReference>
<dbReference type="CDD" id="cd11065">
    <property type="entry name" value="CYP64-like"/>
    <property type="match status" value="1"/>
</dbReference>
<keyword evidence="11" id="KW-1133">Transmembrane helix</keyword>
<evidence type="ECO:0000256" key="2">
    <source>
        <dbReference type="ARBA" id="ARBA00005179"/>
    </source>
</evidence>
<comment type="pathway">
    <text evidence="2">Secondary metabolite biosynthesis.</text>
</comment>
<gene>
    <name evidence="12" type="ORF">BDP27DRAFT_1241044</name>
</gene>
<evidence type="ECO:0000313" key="12">
    <source>
        <dbReference type="EMBL" id="KAF9058453.1"/>
    </source>
</evidence>
<dbReference type="GO" id="GO:0004497">
    <property type="term" value="F:monooxygenase activity"/>
    <property type="evidence" value="ECO:0007669"/>
    <property type="project" value="UniProtKB-KW"/>
</dbReference>